<feature type="domain" description="Protein kinase" evidence="4">
    <location>
        <begin position="228"/>
        <end position="482"/>
    </location>
</feature>
<accession>A0A7S1SLS4</accession>
<evidence type="ECO:0000259" key="4">
    <source>
        <dbReference type="PROSITE" id="PS50011"/>
    </source>
</evidence>
<evidence type="ECO:0000256" key="3">
    <source>
        <dbReference type="SAM" id="MobiDB-lite"/>
    </source>
</evidence>
<keyword evidence="1" id="KW-0547">Nucleotide-binding</keyword>
<dbReference type="InterPro" id="IPR008271">
    <property type="entry name" value="Ser/Thr_kinase_AS"/>
</dbReference>
<feature type="compositionally biased region" description="Basic residues" evidence="3">
    <location>
        <begin position="1"/>
        <end position="10"/>
    </location>
</feature>
<evidence type="ECO:0000256" key="2">
    <source>
        <dbReference type="ARBA" id="ARBA00022840"/>
    </source>
</evidence>
<dbReference type="PANTHER" id="PTHR44329:SF298">
    <property type="entry name" value="MIXED LINEAGE KINASE DOMAIN-LIKE PROTEIN"/>
    <property type="match status" value="1"/>
</dbReference>
<dbReference type="SMART" id="SM00220">
    <property type="entry name" value="S_TKc"/>
    <property type="match status" value="1"/>
</dbReference>
<feature type="region of interest" description="Disordered" evidence="3">
    <location>
        <begin position="516"/>
        <end position="554"/>
    </location>
</feature>
<dbReference type="PROSITE" id="PS50011">
    <property type="entry name" value="PROTEIN_KINASE_DOM"/>
    <property type="match status" value="1"/>
</dbReference>
<dbReference type="AlphaFoldDB" id="A0A7S1SLS4"/>
<dbReference type="InterPro" id="IPR001245">
    <property type="entry name" value="Ser-Thr/Tyr_kinase_cat_dom"/>
</dbReference>
<evidence type="ECO:0000313" key="5">
    <source>
        <dbReference type="EMBL" id="CAD9202780.1"/>
    </source>
</evidence>
<protein>
    <recommendedName>
        <fullName evidence="4">Protein kinase domain-containing protein</fullName>
    </recommendedName>
</protein>
<feature type="region of interest" description="Disordered" evidence="3">
    <location>
        <begin position="1"/>
        <end position="26"/>
    </location>
</feature>
<name>A0A7S1SLS4_9CHLO</name>
<dbReference type="Pfam" id="PF07714">
    <property type="entry name" value="PK_Tyr_Ser-Thr"/>
    <property type="match status" value="1"/>
</dbReference>
<feature type="compositionally biased region" description="Low complexity" evidence="3">
    <location>
        <begin position="666"/>
        <end position="677"/>
    </location>
</feature>
<dbReference type="InterPro" id="IPR000719">
    <property type="entry name" value="Prot_kinase_dom"/>
</dbReference>
<proteinExistence type="predicted"/>
<organism evidence="5">
    <name type="scientific">Tetraselmis chuii</name>
    <dbReference type="NCBI Taxonomy" id="63592"/>
    <lineage>
        <taxon>Eukaryota</taxon>
        <taxon>Viridiplantae</taxon>
        <taxon>Chlorophyta</taxon>
        <taxon>core chlorophytes</taxon>
        <taxon>Chlorodendrophyceae</taxon>
        <taxon>Chlorodendrales</taxon>
        <taxon>Chlorodendraceae</taxon>
        <taxon>Tetraselmis</taxon>
    </lineage>
</organism>
<dbReference type="GO" id="GO:0005524">
    <property type="term" value="F:ATP binding"/>
    <property type="evidence" value="ECO:0007669"/>
    <property type="project" value="UniProtKB-KW"/>
</dbReference>
<dbReference type="Gene3D" id="1.10.510.10">
    <property type="entry name" value="Transferase(Phosphotransferase) domain 1"/>
    <property type="match status" value="1"/>
</dbReference>
<dbReference type="SUPFAM" id="SSF56112">
    <property type="entry name" value="Protein kinase-like (PK-like)"/>
    <property type="match status" value="1"/>
</dbReference>
<dbReference type="CDD" id="cd13999">
    <property type="entry name" value="STKc_MAP3K-like"/>
    <property type="match status" value="1"/>
</dbReference>
<gene>
    <name evidence="5" type="ORF">TCHU04912_LOCUS5013</name>
</gene>
<dbReference type="InterPro" id="IPR011009">
    <property type="entry name" value="Kinase-like_dom_sf"/>
</dbReference>
<feature type="region of interest" description="Disordered" evidence="3">
    <location>
        <begin position="653"/>
        <end position="692"/>
    </location>
</feature>
<evidence type="ECO:0000256" key="1">
    <source>
        <dbReference type="ARBA" id="ARBA00022741"/>
    </source>
</evidence>
<dbReference type="PRINTS" id="PR00109">
    <property type="entry name" value="TYRKINASE"/>
</dbReference>
<dbReference type="PANTHER" id="PTHR44329">
    <property type="entry name" value="SERINE/THREONINE-PROTEIN KINASE TNNI3K-RELATED"/>
    <property type="match status" value="1"/>
</dbReference>
<dbReference type="Gene3D" id="3.30.200.20">
    <property type="entry name" value="Phosphorylase Kinase, domain 1"/>
    <property type="match status" value="1"/>
</dbReference>
<dbReference type="GO" id="GO:0004674">
    <property type="term" value="F:protein serine/threonine kinase activity"/>
    <property type="evidence" value="ECO:0007669"/>
    <property type="project" value="TreeGrafter"/>
</dbReference>
<dbReference type="InterPro" id="IPR051681">
    <property type="entry name" value="Ser/Thr_Kinases-Pseudokinases"/>
</dbReference>
<dbReference type="EMBL" id="HBGG01009943">
    <property type="protein sequence ID" value="CAD9202780.1"/>
    <property type="molecule type" value="Transcribed_RNA"/>
</dbReference>
<sequence>MQLPSSHRRFRSESMEPGGRNGPSCADIVPLKKPALEHFPAAAGAPAAASSANESAVIVVHHPTPPDFPFGHKETLALADSNAARLGADLIHDTLEALPVKPLQIVQTARPEVQCSLVGRTATGETVVDMKVVHSFRANYNTELILAARLRQEEEGVIERPPEVDHLHTGPDGLPYRRGHQMYLSDIADDERIDDGEETACIVPYAGRDGEGKCIEGNCEWMVDASKVFLSRRLAVGGFAEVFLGQYEGTRVAVKRLLSQANQEEFRKEVRMFAHLRHPNLLLFMGYTIQPTLSIITEYMQRGSLFSILSKRKAPLEPKLQKSVALSVARGMTYLHSREPPILHLDLKSANILVDNSWKVKLGDFGLSQIRTNTFMSSAASAGGTPQWMAPEVLRSERYGEAADVYSFGVVLWEVITGKAPWEDMHPMQVVGAVGFQGRMLPMPTDPEADPALVEMAMWCMNHNPARRPTFRTIVDALDAKFNHQPHEPNSETLTDHVKARLEHDLSMESELSHVNLSGSSDRTGQSGGGTGSSGQPQPTAMDIGSPFAASPAAEPQPKLYGLYRVPSVPGQQQDGAVGTAAPGPGPGSNPPWAGASAQAVARAPSIVSPFAAVDSPFSVAVAPRPPLPHRVPSMVSPFAAFTEVSKPPPAGLANNADLIEGDPRSSAVSINTVSSSEPALPATPGREEYEDGRPVVDISAAGLTSATSSSSFQSASSTSSSLSSPSSATLPTSRLQMPSMVAFFAAERSCCGGGKGGHGGKGLPRGGPGRCHFSKKGRSAPTSVDTSMLNVEAISVEVDNMDLVSVDDVGHTSCASPCKLKRALEAMRAGWSCRARA</sequence>
<reference evidence="5" key="1">
    <citation type="submission" date="2021-01" db="EMBL/GenBank/DDBJ databases">
        <authorList>
            <person name="Corre E."/>
            <person name="Pelletier E."/>
            <person name="Niang G."/>
            <person name="Scheremetjew M."/>
            <person name="Finn R."/>
            <person name="Kale V."/>
            <person name="Holt S."/>
            <person name="Cochrane G."/>
            <person name="Meng A."/>
            <person name="Brown T."/>
            <person name="Cohen L."/>
        </authorList>
    </citation>
    <scope>NUCLEOTIDE SEQUENCE</scope>
    <source>
        <strain evidence="5">PLY429</strain>
    </source>
</reference>
<dbReference type="PROSITE" id="PS00108">
    <property type="entry name" value="PROTEIN_KINASE_ST"/>
    <property type="match status" value="1"/>
</dbReference>
<keyword evidence="2" id="KW-0067">ATP-binding</keyword>
<feature type="region of interest" description="Disordered" evidence="3">
    <location>
        <begin position="708"/>
        <end position="732"/>
    </location>
</feature>
<feature type="region of interest" description="Disordered" evidence="3">
    <location>
        <begin position="566"/>
        <end position="597"/>
    </location>
</feature>